<gene>
    <name evidence="2" type="ORF">MGN01_42910</name>
</gene>
<dbReference type="AlphaFoldDB" id="A0A512JR62"/>
<evidence type="ECO:0000313" key="3">
    <source>
        <dbReference type="Proteomes" id="UP000321750"/>
    </source>
</evidence>
<keyword evidence="3" id="KW-1185">Reference proteome</keyword>
<feature type="region of interest" description="Disordered" evidence="1">
    <location>
        <begin position="57"/>
        <end position="81"/>
    </location>
</feature>
<dbReference type="Proteomes" id="UP000321750">
    <property type="component" value="Unassembled WGS sequence"/>
</dbReference>
<name>A0A512JR62_9HYPH</name>
<protein>
    <submittedName>
        <fullName evidence="2">Uncharacterized protein</fullName>
    </submittedName>
</protein>
<evidence type="ECO:0000313" key="2">
    <source>
        <dbReference type="EMBL" id="GEP12446.1"/>
    </source>
</evidence>
<proteinExistence type="predicted"/>
<accession>A0A512JR62</accession>
<organism evidence="2 3">
    <name type="scientific">Methylobacterium gnaphalii</name>
    <dbReference type="NCBI Taxonomy" id="1010610"/>
    <lineage>
        <taxon>Bacteria</taxon>
        <taxon>Pseudomonadati</taxon>
        <taxon>Pseudomonadota</taxon>
        <taxon>Alphaproteobacteria</taxon>
        <taxon>Hyphomicrobiales</taxon>
        <taxon>Methylobacteriaceae</taxon>
        <taxon>Methylobacterium</taxon>
    </lineage>
</organism>
<dbReference type="EMBL" id="BJZV01000041">
    <property type="protein sequence ID" value="GEP12446.1"/>
    <property type="molecule type" value="Genomic_DNA"/>
</dbReference>
<sequence length="81" mass="8760">MRKSLSCATKFVGVPKPASANTGFEATKQGAADALKGVLAQHEEWRDQVLATVGLSGMPSDVERNLRKSQPTPTKGTHRRR</sequence>
<evidence type="ECO:0000256" key="1">
    <source>
        <dbReference type="SAM" id="MobiDB-lite"/>
    </source>
</evidence>
<reference evidence="2 3" key="1">
    <citation type="submission" date="2019-07" db="EMBL/GenBank/DDBJ databases">
        <title>Whole genome shotgun sequence of Methylobacterium gnaphalii NBRC 107716.</title>
        <authorList>
            <person name="Hosoyama A."/>
            <person name="Uohara A."/>
            <person name="Ohji S."/>
            <person name="Ichikawa N."/>
        </authorList>
    </citation>
    <scope>NUCLEOTIDE SEQUENCE [LARGE SCALE GENOMIC DNA]</scope>
    <source>
        <strain evidence="2 3">NBRC 107716</strain>
    </source>
</reference>
<comment type="caution">
    <text evidence="2">The sequence shown here is derived from an EMBL/GenBank/DDBJ whole genome shotgun (WGS) entry which is preliminary data.</text>
</comment>